<feature type="transmembrane region" description="Helical" evidence="1">
    <location>
        <begin position="315"/>
        <end position="332"/>
    </location>
</feature>
<dbReference type="Proteomes" id="UP000245678">
    <property type="component" value="Unassembled WGS sequence"/>
</dbReference>
<evidence type="ECO:0000256" key="1">
    <source>
        <dbReference type="SAM" id="Phobius"/>
    </source>
</evidence>
<reference evidence="2 3" key="1">
    <citation type="submission" date="2018-05" db="EMBL/GenBank/DDBJ databases">
        <title>Genomic Encyclopedia of Archaeal and Bacterial Type Strains, Phase II (KMG-II): from individual species to whole genera.</title>
        <authorList>
            <person name="Goeker M."/>
        </authorList>
    </citation>
    <scope>NUCLEOTIDE SEQUENCE [LARGE SCALE GENOMIC DNA]</scope>
    <source>
        <strain evidence="2 3">DSM 19975</strain>
    </source>
</reference>
<gene>
    <name evidence="2" type="ORF">LX99_03319</name>
</gene>
<sequence>MKTHNNFDARYEFVGKAKTYSLIAIVIGLVAIAGGFAFGQTERTFANLLIMAYYFAAVCMCGIFFCAVQYAAQAGWSASMIRIPQAFGKVLPWAAGILILVVFAGLSITHHITNEEGKEVVAPYLYKIWGAAGVTDPHSENYNAVIAGKSGYMNKVFFLIRLVVFLGSYCIFGRLLAKYSEMEDDLGGMFYYKKSFNMSCLFLVIFGFTTPIYAFDTIMSLEAEWFSTMFGWYNFAAMWVSGLSVITLTLLRLKKIGYFEWVTEDHIHSLTKFIFGFSIFWTYVWFAQFLLIYYANLPEETVYFFKRWEPEFKPWFWINIVVNFLTPLLVLMSRDSKRVYGTVQVMCIILIIGHWLDYFMMVMPGTTGPTSSWLTEIGPIEIGTLIGFAGLFTFLAMTALSKAKSLAPKKHPFLQESLHLHI</sequence>
<feature type="transmembrane region" description="Helical" evidence="1">
    <location>
        <begin position="196"/>
        <end position="215"/>
    </location>
</feature>
<dbReference type="EMBL" id="QGHA01000006">
    <property type="protein sequence ID" value="PWK76453.1"/>
    <property type="molecule type" value="Genomic_DNA"/>
</dbReference>
<evidence type="ECO:0008006" key="4">
    <source>
        <dbReference type="Google" id="ProtNLM"/>
    </source>
</evidence>
<organism evidence="2 3">
    <name type="scientific">Mucilaginibacter oryzae</name>
    <dbReference type="NCBI Taxonomy" id="468058"/>
    <lineage>
        <taxon>Bacteria</taxon>
        <taxon>Pseudomonadati</taxon>
        <taxon>Bacteroidota</taxon>
        <taxon>Sphingobacteriia</taxon>
        <taxon>Sphingobacteriales</taxon>
        <taxon>Sphingobacteriaceae</taxon>
        <taxon>Mucilaginibacter</taxon>
    </lineage>
</organism>
<feature type="transmembrane region" description="Helical" evidence="1">
    <location>
        <begin position="273"/>
        <end position="295"/>
    </location>
</feature>
<name>A0A316H7W0_9SPHI</name>
<feature type="transmembrane region" description="Helical" evidence="1">
    <location>
        <begin position="93"/>
        <end position="113"/>
    </location>
</feature>
<feature type="transmembrane region" description="Helical" evidence="1">
    <location>
        <begin position="20"/>
        <end position="39"/>
    </location>
</feature>
<feature type="transmembrane region" description="Helical" evidence="1">
    <location>
        <begin position="235"/>
        <end position="253"/>
    </location>
</feature>
<keyword evidence="1" id="KW-1133">Transmembrane helix</keyword>
<feature type="transmembrane region" description="Helical" evidence="1">
    <location>
        <begin position="339"/>
        <end position="360"/>
    </location>
</feature>
<feature type="transmembrane region" description="Helical" evidence="1">
    <location>
        <begin position="380"/>
        <end position="400"/>
    </location>
</feature>
<comment type="caution">
    <text evidence="2">The sequence shown here is derived from an EMBL/GenBank/DDBJ whole genome shotgun (WGS) entry which is preliminary data.</text>
</comment>
<keyword evidence="1" id="KW-0812">Transmembrane</keyword>
<keyword evidence="3" id="KW-1185">Reference proteome</keyword>
<dbReference type="PANTHER" id="PTHR43044:SF1">
    <property type="entry name" value="QUINOL:CYTOCHROME C OXIDOREDUCTASE QUINONE-BINDING SUBUNIT 2"/>
    <property type="match status" value="1"/>
</dbReference>
<evidence type="ECO:0000313" key="2">
    <source>
        <dbReference type="EMBL" id="PWK76453.1"/>
    </source>
</evidence>
<feature type="transmembrane region" description="Helical" evidence="1">
    <location>
        <begin position="51"/>
        <end position="72"/>
    </location>
</feature>
<feature type="transmembrane region" description="Helical" evidence="1">
    <location>
        <begin position="156"/>
        <end position="176"/>
    </location>
</feature>
<proteinExistence type="predicted"/>
<dbReference type="RefSeq" id="WP_109608865.1">
    <property type="nucleotide sequence ID" value="NZ_QGHA01000006.1"/>
</dbReference>
<dbReference type="AlphaFoldDB" id="A0A316H7W0"/>
<dbReference type="PANTHER" id="PTHR43044">
    <property type="match status" value="1"/>
</dbReference>
<protein>
    <recommendedName>
        <fullName evidence="4">Quinol:cytochrome c oxidoreductase quinone-binding subunit 2</fullName>
    </recommendedName>
</protein>
<keyword evidence="1" id="KW-0472">Membrane</keyword>
<evidence type="ECO:0000313" key="3">
    <source>
        <dbReference type="Proteomes" id="UP000245678"/>
    </source>
</evidence>
<accession>A0A316H7W0</accession>